<dbReference type="SUPFAM" id="SSF55073">
    <property type="entry name" value="Nucleotide cyclase"/>
    <property type="match status" value="1"/>
</dbReference>
<dbReference type="InterPro" id="IPR001789">
    <property type="entry name" value="Sig_transdc_resp-reg_receiver"/>
</dbReference>
<dbReference type="RefSeq" id="WP_072286242.1">
    <property type="nucleotide sequence ID" value="NZ_CP015455.1"/>
</dbReference>
<dbReference type="Gene3D" id="3.30.450.20">
    <property type="entry name" value="PAS domain"/>
    <property type="match status" value="1"/>
</dbReference>
<evidence type="ECO:0000259" key="4">
    <source>
        <dbReference type="PROSITE" id="PS50113"/>
    </source>
</evidence>
<dbReference type="SMART" id="SM00091">
    <property type="entry name" value="PAS"/>
    <property type="match status" value="1"/>
</dbReference>
<dbReference type="PROSITE" id="PS50887">
    <property type="entry name" value="GGDEF"/>
    <property type="match status" value="1"/>
</dbReference>
<feature type="domain" description="Response regulatory" evidence="2">
    <location>
        <begin position="4"/>
        <end position="119"/>
    </location>
</feature>
<keyword evidence="1" id="KW-0597">Phosphoprotein</keyword>
<dbReference type="InterPro" id="IPR001610">
    <property type="entry name" value="PAC"/>
</dbReference>
<dbReference type="SMART" id="SM00086">
    <property type="entry name" value="PAC"/>
    <property type="match status" value="1"/>
</dbReference>
<evidence type="ECO:0008006" key="8">
    <source>
        <dbReference type="Google" id="ProtNLM"/>
    </source>
</evidence>
<evidence type="ECO:0000259" key="2">
    <source>
        <dbReference type="PROSITE" id="PS50110"/>
    </source>
</evidence>
<reference evidence="6 7" key="1">
    <citation type="journal article" date="2017" name="Genome Announc.">
        <title>Complete Genome Sequences of Two Acetylene-Fermenting Pelobacter acetylenicus Strains.</title>
        <authorList>
            <person name="Sutton J.M."/>
            <person name="Baesman S.M."/>
            <person name="Fierst J.L."/>
            <person name="Poret-Peterson A.T."/>
            <person name="Oremland R.S."/>
            <person name="Dunlap D.S."/>
            <person name="Akob D.M."/>
        </authorList>
    </citation>
    <scope>NUCLEOTIDE SEQUENCE [LARGE SCALE GENOMIC DNA]</scope>
    <source>
        <strain evidence="6 7">DSM 3247</strain>
    </source>
</reference>
<dbReference type="InterPro" id="IPR043128">
    <property type="entry name" value="Rev_trsase/Diguanyl_cyclase"/>
</dbReference>
<evidence type="ECO:0000259" key="3">
    <source>
        <dbReference type="PROSITE" id="PS50112"/>
    </source>
</evidence>
<dbReference type="Gene3D" id="3.40.50.2300">
    <property type="match status" value="1"/>
</dbReference>
<dbReference type="CDD" id="cd00130">
    <property type="entry name" value="PAS"/>
    <property type="match status" value="1"/>
</dbReference>
<dbReference type="Gene3D" id="3.30.70.270">
    <property type="match status" value="1"/>
</dbReference>
<dbReference type="Proteomes" id="UP000182264">
    <property type="component" value="Chromosome"/>
</dbReference>
<dbReference type="InterPro" id="IPR035965">
    <property type="entry name" value="PAS-like_dom_sf"/>
</dbReference>
<dbReference type="PROSITE" id="PS50110">
    <property type="entry name" value="RESPONSE_REGULATORY"/>
    <property type="match status" value="1"/>
</dbReference>
<dbReference type="Pfam" id="PF08447">
    <property type="entry name" value="PAS_3"/>
    <property type="match status" value="1"/>
</dbReference>
<dbReference type="PROSITE" id="PS50112">
    <property type="entry name" value="PAS"/>
    <property type="match status" value="1"/>
</dbReference>
<evidence type="ECO:0000259" key="5">
    <source>
        <dbReference type="PROSITE" id="PS50887"/>
    </source>
</evidence>
<dbReference type="SMART" id="SM00267">
    <property type="entry name" value="GGDEF"/>
    <property type="match status" value="1"/>
</dbReference>
<dbReference type="InterPro" id="IPR013655">
    <property type="entry name" value="PAS_fold_3"/>
</dbReference>
<keyword evidence="7" id="KW-1185">Reference proteome</keyword>
<dbReference type="PANTHER" id="PTHR46663">
    <property type="entry name" value="DIGUANYLATE CYCLASE DGCT-RELATED"/>
    <property type="match status" value="1"/>
</dbReference>
<dbReference type="InterPro" id="IPR011006">
    <property type="entry name" value="CheY-like_superfamily"/>
</dbReference>
<dbReference type="InterPro" id="IPR000014">
    <property type="entry name" value="PAS"/>
</dbReference>
<dbReference type="GO" id="GO:0003824">
    <property type="term" value="F:catalytic activity"/>
    <property type="evidence" value="ECO:0007669"/>
    <property type="project" value="UniProtKB-ARBA"/>
</dbReference>
<accession>A0A1L3GEN3</accession>
<dbReference type="FunFam" id="3.30.70.270:FF:000001">
    <property type="entry name" value="Diguanylate cyclase domain protein"/>
    <property type="match status" value="1"/>
</dbReference>
<name>A0A1L3GEN3_SYNAC</name>
<proteinExistence type="predicted"/>
<dbReference type="OrthoDB" id="5333838at2"/>
<protein>
    <recommendedName>
        <fullName evidence="8">Stage 0 sporulation protein A homolog</fullName>
    </recommendedName>
</protein>
<dbReference type="GO" id="GO:0000160">
    <property type="term" value="P:phosphorelay signal transduction system"/>
    <property type="evidence" value="ECO:0007669"/>
    <property type="project" value="InterPro"/>
</dbReference>
<dbReference type="InterPro" id="IPR000160">
    <property type="entry name" value="GGDEF_dom"/>
</dbReference>
<dbReference type="NCBIfam" id="TIGR00229">
    <property type="entry name" value="sensory_box"/>
    <property type="match status" value="1"/>
</dbReference>
<sequence>MQAKLLIVEDEALIALEIRARLLRMGYAVCGIVACAGEALQSVAKCKPDLVLMDICLKGVVNGIEVAADIREKYGIPVIYLTSHADEDTLARAKNTAPYGFLRKPFQEQDLRISVELALHRYALDCQARESEDKFRLIAENIDDVFWLSTPDFEKLVYVSPAYEKIWGRRREDLHQDPLSFMEGVHQDDRDMVRALFGQPPAESLQLEYRVVRPDGSLSWVRDRRFPVLDSRGQSYRLAGVVTDVSAQKQAQTQLLVLNRQLQEQATHDPLTGLPNRRLLVDRLEQALALARRTDGHLAMLFIDLDGFKEINDRFGHVTGDRVLEAIGKRLHDLLRSTDTAARIGGDEFGILLANINDDGDAALVARKILDGLSAPLVLRDREIRLGASVGICLYPQHARSADELISRADAAMYQVKHAGKGAYAFYRQQTFP</sequence>
<dbReference type="Pfam" id="PF00990">
    <property type="entry name" value="GGDEF"/>
    <property type="match status" value="1"/>
</dbReference>
<dbReference type="PROSITE" id="PS50113">
    <property type="entry name" value="PAC"/>
    <property type="match status" value="1"/>
</dbReference>
<dbReference type="KEGG" id="pace:A6070_13295"/>
<feature type="modified residue" description="4-aspartylphosphate" evidence="1">
    <location>
        <position position="54"/>
    </location>
</feature>
<dbReference type="InterPro" id="IPR052163">
    <property type="entry name" value="DGC-Regulatory_Protein"/>
</dbReference>
<dbReference type="STRING" id="29542.A6070_13295"/>
<dbReference type="EMBL" id="CP015518">
    <property type="protein sequence ID" value="APG24403.1"/>
    <property type="molecule type" value="Genomic_DNA"/>
</dbReference>
<feature type="domain" description="PAC" evidence="4">
    <location>
        <begin position="205"/>
        <end position="257"/>
    </location>
</feature>
<dbReference type="NCBIfam" id="TIGR00254">
    <property type="entry name" value="GGDEF"/>
    <property type="match status" value="1"/>
</dbReference>
<organism evidence="6 7">
    <name type="scientific">Syntrophotalea acetylenica</name>
    <name type="common">Pelobacter acetylenicus</name>
    <dbReference type="NCBI Taxonomy" id="29542"/>
    <lineage>
        <taxon>Bacteria</taxon>
        <taxon>Pseudomonadati</taxon>
        <taxon>Thermodesulfobacteriota</taxon>
        <taxon>Desulfuromonadia</taxon>
        <taxon>Desulfuromonadales</taxon>
        <taxon>Syntrophotaleaceae</taxon>
        <taxon>Syntrophotalea</taxon>
    </lineage>
</organism>
<evidence type="ECO:0000313" key="7">
    <source>
        <dbReference type="Proteomes" id="UP000182264"/>
    </source>
</evidence>
<dbReference type="PROSITE" id="PS51257">
    <property type="entry name" value="PROKAR_LIPOPROTEIN"/>
    <property type="match status" value="1"/>
</dbReference>
<evidence type="ECO:0000313" key="6">
    <source>
        <dbReference type="EMBL" id="APG24403.1"/>
    </source>
</evidence>
<dbReference type="PANTHER" id="PTHR46663:SF3">
    <property type="entry name" value="SLL0267 PROTEIN"/>
    <property type="match status" value="1"/>
</dbReference>
<dbReference type="InterPro" id="IPR000700">
    <property type="entry name" value="PAS-assoc_C"/>
</dbReference>
<dbReference type="CDD" id="cd01949">
    <property type="entry name" value="GGDEF"/>
    <property type="match status" value="1"/>
</dbReference>
<gene>
    <name evidence="6" type="ORF">A7E75_04650</name>
</gene>
<dbReference type="InterPro" id="IPR029787">
    <property type="entry name" value="Nucleotide_cyclase"/>
</dbReference>
<dbReference type="Pfam" id="PF00072">
    <property type="entry name" value="Response_reg"/>
    <property type="match status" value="1"/>
</dbReference>
<dbReference type="CDD" id="cd17534">
    <property type="entry name" value="REC_DC-like"/>
    <property type="match status" value="1"/>
</dbReference>
<feature type="domain" description="PAS" evidence="3">
    <location>
        <begin position="131"/>
        <end position="194"/>
    </location>
</feature>
<evidence type="ECO:0000256" key="1">
    <source>
        <dbReference type="PROSITE-ProRule" id="PRU00169"/>
    </source>
</evidence>
<dbReference type="SUPFAM" id="SSF52172">
    <property type="entry name" value="CheY-like"/>
    <property type="match status" value="1"/>
</dbReference>
<feature type="domain" description="GGDEF" evidence="5">
    <location>
        <begin position="296"/>
        <end position="429"/>
    </location>
</feature>
<dbReference type="SMART" id="SM00448">
    <property type="entry name" value="REC"/>
    <property type="match status" value="1"/>
</dbReference>
<dbReference type="AlphaFoldDB" id="A0A1L3GEN3"/>
<dbReference type="SUPFAM" id="SSF55785">
    <property type="entry name" value="PYP-like sensor domain (PAS domain)"/>
    <property type="match status" value="1"/>
</dbReference>